<protein>
    <submittedName>
        <fullName evidence="2">Uncharacterized protein</fullName>
    </submittedName>
</protein>
<keyword evidence="3" id="KW-1185">Reference proteome</keyword>
<dbReference type="OrthoDB" id="10661505at2759"/>
<gene>
    <name evidence="2" type="ORF">SEMRO_186_G080680.1</name>
</gene>
<evidence type="ECO:0000313" key="3">
    <source>
        <dbReference type="Proteomes" id="UP001153069"/>
    </source>
</evidence>
<evidence type="ECO:0000256" key="1">
    <source>
        <dbReference type="SAM" id="SignalP"/>
    </source>
</evidence>
<accession>A0A9N8DLA4</accession>
<feature type="signal peptide" evidence="1">
    <location>
        <begin position="1"/>
        <end position="23"/>
    </location>
</feature>
<dbReference type="EMBL" id="CAICTM010000185">
    <property type="protein sequence ID" value="CAB9504120.1"/>
    <property type="molecule type" value="Genomic_DNA"/>
</dbReference>
<sequence>MPLLPLLQLSLLLSLTTLFLSDAHVLLTYPTPRTNNDYLYTFREGACNPQTGVGCNAFCGDAYDLPDASTTVLSVNEPVPLTWRTNVAHPPYQYRFSLNPSAGDNNFDVPENIVVAGVDNRVAADASNGGGFTGSFHVNVTFPESILESCSADAGHDPCVLQLWDLYYFVSCANVLFTKNTPVPTTITQAPITVTLPPLPNRTENSIFIRAESFENYWVTEGLEETDTAMLDPILYLEPCQEYEFIIDAPGHPFVFKTVPEPGLDNLLDFNNASLHLIRGDVPTLPGIEYGSFTFTAGPNAAGLLFYYQCVPHQGMGAAIQILPDSNGTFCGGWNYYNETALTDFGFNNSVISITTTVDKTDEEAPEFPKSSGVATTSAARCGLCLVLLGLLAIL</sequence>
<name>A0A9N8DLA4_9STRA</name>
<dbReference type="Proteomes" id="UP001153069">
    <property type="component" value="Unassembled WGS sequence"/>
</dbReference>
<reference evidence="2" key="1">
    <citation type="submission" date="2020-06" db="EMBL/GenBank/DDBJ databases">
        <authorList>
            <consortium name="Plant Systems Biology data submission"/>
        </authorList>
    </citation>
    <scope>NUCLEOTIDE SEQUENCE</scope>
    <source>
        <strain evidence="2">D6</strain>
    </source>
</reference>
<organism evidence="2 3">
    <name type="scientific">Seminavis robusta</name>
    <dbReference type="NCBI Taxonomy" id="568900"/>
    <lineage>
        <taxon>Eukaryota</taxon>
        <taxon>Sar</taxon>
        <taxon>Stramenopiles</taxon>
        <taxon>Ochrophyta</taxon>
        <taxon>Bacillariophyta</taxon>
        <taxon>Bacillariophyceae</taxon>
        <taxon>Bacillariophycidae</taxon>
        <taxon>Naviculales</taxon>
        <taxon>Naviculaceae</taxon>
        <taxon>Seminavis</taxon>
    </lineage>
</organism>
<proteinExistence type="predicted"/>
<dbReference type="AlphaFoldDB" id="A0A9N8DLA4"/>
<comment type="caution">
    <text evidence="2">The sequence shown here is derived from an EMBL/GenBank/DDBJ whole genome shotgun (WGS) entry which is preliminary data.</text>
</comment>
<keyword evidence="1" id="KW-0732">Signal</keyword>
<feature type="chain" id="PRO_5040158814" evidence="1">
    <location>
        <begin position="24"/>
        <end position="395"/>
    </location>
</feature>
<evidence type="ECO:0000313" key="2">
    <source>
        <dbReference type="EMBL" id="CAB9504120.1"/>
    </source>
</evidence>